<organism evidence="1 2">
    <name type="scientific">Botrytis porri</name>
    <dbReference type="NCBI Taxonomy" id="87229"/>
    <lineage>
        <taxon>Eukaryota</taxon>
        <taxon>Fungi</taxon>
        <taxon>Dikarya</taxon>
        <taxon>Ascomycota</taxon>
        <taxon>Pezizomycotina</taxon>
        <taxon>Leotiomycetes</taxon>
        <taxon>Helotiales</taxon>
        <taxon>Sclerotiniaceae</taxon>
        <taxon>Botrytis</taxon>
    </lineage>
</organism>
<dbReference type="EMBL" id="PQXO01000056">
    <property type="protein sequence ID" value="TGO90645.1"/>
    <property type="molecule type" value="Genomic_DNA"/>
</dbReference>
<reference evidence="1 2" key="1">
    <citation type="submission" date="2017-12" db="EMBL/GenBank/DDBJ databases">
        <title>Comparative genomics of Botrytis spp.</title>
        <authorList>
            <person name="Valero-Jimenez C.A."/>
            <person name="Tapia P."/>
            <person name="Veloso J."/>
            <person name="Silva-Moreno E."/>
            <person name="Staats M."/>
            <person name="Valdes J.H."/>
            <person name="Van Kan J.A.L."/>
        </authorList>
    </citation>
    <scope>NUCLEOTIDE SEQUENCE [LARGE SCALE GENOMIC DNA]</scope>
    <source>
        <strain evidence="1 2">MUCL3349</strain>
    </source>
</reference>
<keyword evidence="2" id="KW-1185">Reference proteome</keyword>
<gene>
    <name evidence="1" type="ORF">BPOR_0056g00170</name>
</gene>
<proteinExistence type="predicted"/>
<protein>
    <submittedName>
        <fullName evidence="1">Uncharacterized protein</fullName>
    </submittedName>
</protein>
<name>A0A4Z1L1H4_9HELO</name>
<comment type="caution">
    <text evidence="1">The sequence shown here is derived from an EMBL/GenBank/DDBJ whole genome shotgun (WGS) entry which is preliminary data.</text>
</comment>
<sequence>MRAKNHDLKLEEAYGLSEFTPQSKSHNKVLPDQYFGVTTIWSLRQQAIVAKITGYVSFFNYDTGKPANFIEVGGVYKDLYDVLMARMERQNEIAEW</sequence>
<evidence type="ECO:0000313" key="1">
    <source>
        <dbReference type="EMBL" id="TGO90645.1"/>
    </source>
</evidence>
<evidence type="ECO:0000313" key="2">
    <source>
        <dbReference type="Proteomes" id="UP000297280"/>
    </source>
</evidence>
<dbReference type="Proteomes" id="UP000297280">
    <property type="component" value="Unassembled WGS sequence"/>
</dbReference>
<accession>A0A4Z1L1H4</accession>
<dbReference type="AlphaFoldDB" id="A0A4Z1L1H4"/>